<organism evidence="2 3">
    <name type="scientific">Dysgonomonas alginatilytica</name>
    <dbReference type="NCBI Taxonomy" id="1605892"/>
    <lineage>
        <taxon>Bacteria</taxon>
        <taxon>Pseudomonadati</taxon>
        <taxon>Bacteroidota</taxon>
        <taxon>Bacteroidia</taxon>
        <taxon>Bacteroidales</taxon>
        <taxon>Dysgonomonadaceae</taxon>
        <taxon>Dysgonomonas</taxon>
    </lineage>
</organism>
<feature type="chain" id="PRO_5015987418" evidence="1">
    <location>
        <begin position="19"/>
        <end position="224"/>
    </location>
</feature>
<protein>
    <submittedName>
        <fullName evidence="2">Uncharacterized protein</fullName>
    </submittedName>
</protein>
<keyword evidence="3" id="KW-1185">Reference proteome</keyword>
<dbReference type="RefSeq" id="WP_110309357.1">
    <property type="nucleotide sequence ID" value="NZ_QICL01000002.1"/>
</dbReference>
<dbReference type="OrthoDB" id="1376915at2"/>
<dbReference type="AlphaFoldDB" id="A0A2V3PVF1"/>
<accession>A0A2V3PVF1</accession>
<feature type="signal peptide" evidence="1">
    <location>
        <begin position="1"/>
        <end position="18"/>
    </location>
</feature>
<proteinExistence type="predicted"/>
<evidence type="ECO:0000313" key="2">
    <source>
        <dbReference type="EMBL" id="PXV68068.1"/>
    </source>
</evidence>
<dbReference type="EMBL" id="QICL01000002">
    <property type="protein sequence ID" value="PXV68068.1"/>
    <property type="molecule type" value="Genomic_DNA"/>
</dbReference>
<comment type="caution">
    <text evidence="2">The sequence shown here is derived from an EMBL/GenBank/DDBJ whole genome shotgun (WGS) entry which is preliminary data.</text>
</comment>
<evidence type="ECO:0000256" key="1">
    <source>
        <dbReference type="SAM" id="SignalP"/>
    </source>
</evidence>
<name>A0A2V3PVF1_9BACT</name>
<dbReference type="Proteomes" id="UP000247973">
    <property type="component" value="Unassembled WGS sequence"/>
</dbReference>
<reference evidence="2 3" key="1">
    <citation type="submission" date="2018-03" db="EMBL/GenBank/DDBJ databases">
        <title>Genomic Encyclopedia of Archaeal and Bacterial Type Strains, Phase II (KMG-II): from individual species to whole genera.</title>
        <authorList>
            <person name="Goeker M."/>
        </authorList>
    </citation>
    <scope>NUCLEOTIDE SEQUENCE [LARGE SCALE GENOMIC DNA]</scope>
    <source>
        <strain evidence="2 3">DSM 100214</strain>
    </source>
</reference>
<evidence type="ECO:0000313" key="3">
    <source>
        <dbReference type="Proteomes" id="UP000247973"/>
    </source>
</evidence>
<keyword evidence="1" id="KW-0732">Signal</keyword>
<sequence>MKKLILLIFLSYSIFSFSQNSEIEKLVNVAYKTIVPKNFKYYNLIDSSFILDLKRTISCNPQLEKFIQANPDFKLSEFLSSSNSLDRISWYNYKIEGANLYSYNDIPKFATHLQIVNLIPFKTSKSVLDSLNHNKKHNEVIVPVKRWWSKSRIEKETKKKWDERDESTILENKKYFKFSTPIFSLDFRYAIIELITGGETSTTYVFKKVDNNWIPFSVIDGYVH</sequence>
<gene>
    <name evidence="2" type="ORF">CLV62_10299</name>
</gene>